<reference evidence="3 4" key="1">
    <citation type="submission" date="2023-08" db="EMBL/GenBank/DDBJ databases">
        <authorList>
            <person name="Dale J."/>
        </authorList>
    </citation>
    <scope>NUCLEOTIDE SEQUENCE [LARGE SCALE GENOMIC DNA]</scope>
    <source>
        <strain evidence="3 4">2023EL-00788</strain>
    </source>
</reference>
<dbReference type="RefSeq" id="WP_274416507.1">
    <property type="nucleotide sequence ID" value="NZ_JARADK010000001.1"/>
</dbReference>
<name>A0AAW8H7U8_9ENTR</name>
<protein>
    <submittedName>
        <fullName evidence="3">Uncharacterized protein</fullName>
    </submittedName>
</protein>
<gene>
    <name evidence="3" type="ORF">RBJ67_12730</name>
</gene>
<evidence type="ECO:0000313" key="3">
    <source>
        <dbReference type="EMBL" id="MDQ2257004.1"/>
    </source>
</evidence>
<evidence type="ECO:0000256" key="2">
    <source>
        <dbReference type="SAM" id="SignalP"/>
    </source>
</evidence>
<dbReference type="AlphaFoldDB" id="A0AAW8H7U8"/>
<feature type="signal peptide" evidence="2">
    <location>
        <begin position="1"/>
        <end position="19"/>
    </location>
</feature>
<keyword evidence="2" id="KW-0732">Signal</keyword>
<dbReference type="EMBL" id="JAVDKS010000005">
    <property type="protein sequence ID" value="MDQ2257004.1"/>
    <property type="molecule type" value="Genomic_DNA"/>
</dbReference>
<feature type="region of interest" description="Disordered" evidence="1">
    <location>
        <begin position="94"/>
        <end position="115"/>
    </location>
</feature>
<evidence type="ECO:0000313" key="4">
    <source>
        <dbReference type="Proteomes" id="UP001225042"/>
    </source>
</evidence>
<proteinExistence type="predicted"/>
<organism evidence="3 4">
    <name type="scientific">Enterobacter soli</name>
    <dbReference type="NCBI Taxonomy" id="885040"/>
    <lineage>
        <taxon>Bacteria</taxon>
        <taxon>Pseudomonadati</taxon>
        <taxon>Pseudomonadota</taxon>
        <taxon>Gammaproteobacteria</taxon>
        <taxon>Enterobacterales</taxon>
        <taxon>Enterobacteriaceae</taxon>
        <taxon>Enterobacter</taxon>
    </lineage>
</organism>
<keyword evidence="4" id="KW-1185">Reference proteome</keyword>
<evidence type="ECO:0000256" key="1">
    <source>
        <dbReference type="SAM" id="MobiDB-lite"/>
    </source>
</evidence>
<accession>A0AAW8H7U8</accession>
<sequence>MKKLIYTALLGYVVFTASAFSTELSPIAQLVKKTLEQKKLLASPECTDYLYIPDNEPGIDVVNVVEKHGGNCPGDPQVQHRLFSVSVDKKTHKMESDIDMDDQVNGTRSAFPPKN</sequence>
<dbReference type="Proteomes" id="UP001225042">
    <property type="component" value="Unassembled WGS sequence"/>
</dbReference>
<feature type="chain" id="PRO_5043745734" evidence="2">
    <location>
        <begin position="20"/>
        <end position="115"/>
    </location>
</feature>
<comment type="caution">
    <text evidence="3">The sequence shown here is derived from an EMBL/GenBank/DDBJ whole genome shotgun (WGS) entry which is preliminary data.</text>
</comment>